<dbReference type="InterPro" id="IPR001878">
    <property type="entry name" value="Znf_CCHC"/>
</dbReference>
<feature type="domain" description="CCHC-type" evidence="9">
    <location>
        <begin position="492"/>
        <end position="507"/>
    </location>
</feature>
<comment type="caution">
    <text evidence="10">The sequence shown here is derived from an EMBL/GenBank/DDBJ whole genome shotgun (WGS) entry which is preliminary data.</text>
</comment>
<dbReference type="PANTHER" id="PTHR46543:SF1">
    <property type="entry name" value="ZINC FINGER CCHC DOMAIN-CONTAINING PROTEIN 7"/>
    <property type="match status" value="1"/>
</dbReference>
<evidence type="ECO:0000256" key="3">
    <source>
        <dbReference type="ARBA" id="ARBA00022737"/>
    </source>
</evidence>
<feature type="compositionally biased region" description="Low complexity" evidence="8">
    <location>
        <begin position="267"/>
        <end position="284"/>
    </location>
</feature>
<dbReference type="SMART" id="SM00343">
    <property type="entry name" value="ZnF_C2HC"/>
    <property type="match status" value="4"/>
</dbReference>
<dbReference type="Proteomes" id="UP001201980">
    <property type="component" value="Unassembled WGS sequence"/>
</dbReference>
<dbReference type="GO" id="GO:0003723">
    <property type="term" value="F:RNA binding"/>
    <property type="evidence" value="ECO:0007669"/>
    <property type="project" value="TreeGrafter"/>
</dbReference>
<name>A0AAD5S2B3_9PEZI</name>
<feature type="compositionally biased region" description="Basic and acidic residues" evidence="8">
    <location>
        <begin position="300"/>
        <end position="323"/>
    </location>
</feature>
<dbReference type="GO" id="GO:0071031">
    <property type="term" value="P:nuclear mRNA surveillance of mRNA 3'-end processing"/>
    <property type="evidence" value="ECO:0007669"/>
    <property type="project" value="TreeGrafter"/>
</dbReference>
<keyword evidence="3" id="KW-0677">Repeat</keyword>
<evidence type="ECO:0000256" key="5">
    <source>
        <dbReference type="ARBA" id="ARBA00022833"/>
    </source>
</evidence>
<evidence type="ECO:0000313" key="11">
    <source>
        <dbReference type="Proteomes" id="UP001201980"/>
    </source>
</evidence>
<keyword evidence="11" id="KW-1185">Reference proteome</keyword>
<evidence type="ECO:0000256" key="4">
    <source>
        <dbReference type="ARBA" id="ARBA00022771"/>
    </source>
</evidence>
<protein>
    <recommendedName>
        <fullName evidence="9">CCHC-type domain-containing protein</fullName>
    </recommendedName>
</protein>
<dbReference type="GO" id="GO:0071037">
    <property type="term" value="P:nuclear polyadenylation-dependent snRNA catabolic process"/>
    <property type="evidence" value="ECO:0007669"/>
    <property type="project" value="TreeGrafter"/>
</dbReference>
<comment type="subcellular location">
    <subcellularLocation>
        <location evidence="1">Nucleus</location>
    </subcellularLocation>
</comment>
<dbReference type="AlphaFoldDB" id="A0AAD5S2B3"/>
<dbReference type="GO" id="GO:0071035">
    <property type="term" value="P:nuclear polyadenylation-dependent rRNA catabolic process"/>
    <property type="evidence" value="ECO:0007669"/>
    <property type="project" value="TreeGrafter"/>
</dbReference>
<dbReference type="GO" id="GO:0071038">
    <property type="term" value="P:TRAMP-dependent tRNA surveillance pathway"/>
    <property type="evidence" value="ECO:0007669"/>
    <property type="project" value="TreeGrafter"/>
</dbReference>
<feature type="compositionally biased region" description="Acidic residues" evidence="8">
    <location>
        <begin position="114"/>
        <end position="126"/>
    </location>
</feature>
<keyword evidence="5" id="KW-0862">Zinc</keyword>
<feature type="region of interest" description="Disordered" evidence="8">
    <location>
        <begin position="567"/>
        <end position="591"/>
    </location>
</feature>
<evidence type="ECO:0000259" key="9">
    <source>
        <dbReference type="PROSITE" id="PS50158"/>
    </source>
</evidence>
<evidence type="ECO:0000256" key="7">
    <source>
        <dbReference type="PROSITE-ProRule" id="PRU00047"/>
    </source>
</evidence>
<organism evidence="10 11">
    <name type="scientific">Zalerion maritima</name>
    <dbReference type="NCBI Taxonomy" id="339359"/>
    <lineage>
        <taxon>Eukaryota</taxon>
        <taxon>Fungi</taxon>
        <taxon>Dikarya</taxon>
        <taxon>Ascomycota</taxon>
        <taxon>Pezizomycotina</taxon>
        <taxon>Sordariomycetes</taxon>
        <taxon>Lulworthiomycetidae</taxon>
        <taxon>Lulworthiales</taxon>
        <taxon>Lulworthiaceae</taxon>
        <taxon>Zalerion</taxon>
    </lineage>
</organism>
<evidence type="ECO:0000256" key="1">
    <source>
        <dbReference type="ARBA" id="ARBA00004123"/>
    </source>
</evidence>
<dbReference type="GO" id="GO:0071036">
    <property type="term" value="P:nuclear polyadenylation-dependent snoRNA catabolic process"/>
    <property type="evidence" value="ECO:0007669"/>
    <property type="project" value="TreeGrafter"/>
</dbReference>
<feature type="compositionally biased region" description="Basic and acidic residues" evidence="8">
    <location>
        <begin position="68"/>
        <end position="95"/>
    </location>
</feature>
<dbReference type="InterPro" id="IPR051644">
    <property type="entry name" value="TRAMP_AT-DNA-binding"/>
</dbReference>
<feature type="compositionally biased region" description="Basic and acidic residues" evidence="8">
    <location>
        <begin position="358"/>
        <end position="371"/>
    </location>
</feature>
<feature type="region of interest" description="Disordered" evidence="8">
    <location>
        <begin position="53"/>
        <end position="139"/>
    </location>
</feature>
<evidence type="ECO:0000256" key="8">
    <source>
        <dbReference type="SAM" id="MobiDB-lite"/>
    </source>
</evidence>
<evidence type="ECO:0000256" key="6">
    <source>
        <dbReference type="ARBA" id="ARBA00023242"/>
    </source>
</evidence>
<keyword evidence="2" id="KW-0479">Metal-binding</keyword>
<feature type="compositionally biased region" description="Low complexity" evidence="8">
    <location>
        <begin position="613"/>
        <end position="627"/>
    </location>
</feature>
<feature type="compositionally biased region" description="Basic residues" evidence="8">
    <location>
        <begin position="633"/>
        <end position="648"/>
    </location>
</feature>
<reference evidence="10" key="1">
    <citation type="submission" date="2022-07" db="EMBL/GenBank/DDBJ databases">
        <title>Draft genome sequence of Zalerion maritima ATCC 34329, a (micro)plastics degrading marine fungus.</title>
        <authorList>
            <person name="Paco A."/>
            <person name="Goncalves M.F.M."/>
            <person name="Rocha-Santos T.A.P."/>
            <person name="Alves A."/>
        </authorList>
    </citation>
    <scope>NUCLEOTIDE SEQUENCE</scope>
    <source>
        <strain evidence="10">ATCC 34329</strain>
    </source>
</reference>
<feature type="region of interest" description="Disordered" evidence="8">
    <location>
        <begin position="603"/>
        <end position="648"/>
    </location>
</feature>
<sequence length="648" mass="71248">MQFTPASPEYRHPSAFYPSNIARNTLTLQNLYLHVEFGTLPGMEASTLVAESGPKQLDPLAQGQIDSGDSKASKRPAEDMEPNADEKRQKTDDLFSKPNNDVPGPSSKARVDSLESESNSDSEPELDPTPKVRSSAGWNTGVSTGGIRIGFSTALTPGVTTNTVPDILKSSPTKTVVRQKRAWTLPGWPKGQEVLSWDSKLETWAELFADANKPAIRKLKVSDFQFLALSYLDINLSKAQKKHCRASLMKYIRAGKWDALVEKSRSRPPSVVESASSSSRPTSSKLNGDLGQTSFVDVTRIGEPDGRKTKRQDSVEGSVEKLETGSSDEGEVSESGSESEDEGLVIESEDDEGEVDEKDLNSKDRTNRPENEQELSQLRRYFPGFADSDLCLSCKGAGHDRNSCPFRTCRWCGETDSHRFLGCPRRTRCKKCRQLGHRADECNEKLKATAEHELQCRHCDGEHRDAECDLLWRTSYPDPAKVNKVKYLPASCYACGKSGHYGAECPSRDIRVPVSSANFSWTEKNRTIYLDPGCDKHAIAYGSGPEAPFTAPPALPMKIRGKARHVEYTDDDDSDDEGLIRAPISKSQPRSMTFATNIQHTLPALPPQSMAPSGGSSSRGGFSNLRRGGYRGGRYRGGKPKFRGRGGT</sequence>
<dbReference type="Pfam" id="PF00098">
    <property type="entry name" value="zf-CCHC"/>
    <property type="match status" value="1"/>
</dbReference>
<proteinExistence type="predicted"/>
<keyword evidence="6" id="KW-0539">Nucleus</keyword>
<evidence type="ECO:0000256" key="2">
    <source>
        <dbReference type="ARBA" id="ARBA00022723"/>
    </source>
</evidence>
<dbReference type="GO" id="GO:0008270">
    <property type="term" value="F:zinc ion binding"/>
    <property type="evidence" value="ECO:0007669"/>
    <property type="project" value="UniProtKB-KW"/>
</dbReference>
<dbReference type="PROSITE" id="PS50158">
    <property type="entry name" value="ZF_CCHC"/>
    <property type="match status" value="1"/>
</dbReference>
<feature type="region of interest" description="Disordered" evidence="8">
    <location>
        <begin position="263"/>
        <end position="375"/>
    </location>
</feature>
<dbReference type="EMBL" id="JAKWBI020000059">
    <property type="protein sequence ID" value="KAJ2904200.1"/>
    <property type="molecule type" value="Genomic_DNA"/>
</dbReference>
<keyword evidence="4 7" id="KW-0863">Zinc-finger</keyword>
<accession>A0AAD5S2B3</accession>
<dbReference type="GO" id="GO:0071039">
    <property type="term" value="P:nuclear polyadenylation-dependent CUT catabolic process"/>
    <property type="evidence" value="ECO:0007669"/>
    <property type="project" value="TreeGrafter"/>
</dbReference>
<dbReference type="PANTHER" id="PTHR46543">
    <property type="entry name" value="ZINC FINGER CCHC DOMAIN-CONTAINING PROTEIN 7"/>
    <property type="match status" value="1"/>
</dbReference>
<dbReference type="Gene3D" id="4.10.60.10">
    <property type="entry name" value="Zinc finger, CCHC-type"/>
    <property type="match status" value="1"/>
</dbReference>
<feature type="compositionally biased region" description="Acidic residues" evidence="8">
    <location>
        <begin position="326"/>
        <end position="357"/>
    </location>
</feature>
<gene>
    <name evidence="10" type="ORF">MKZ38_008530</name>
</gene>
<evidence type="ECO:0000313" key="10">
    <source>
        <dbReference type="EMBL" id="KAJ2904200.1"/>
    </source>
</evidence>
<dbReference type="GO" id="GO:0031499">
    <property type="term" value="C:TRAMP complex"/>
    <property type="evidence" value="ECO:0007669"/>
    <property type="project" value="TreeGrafter"/>
</dbReference>